<dbReference type="InterPro" id="IPR006976">
    <property type="entry name" value="VanZ-like"/>
</dbReference>
<reference evidence="3 4" key="1">
    <citation type="submission" date="2016-11" db="EMBL/GenBank/DDBJ databases">
        <authorList>
            <person name="Jaros S."/>
            <person name="Januszkiewicz K."/>
            <person name="Wedrychowicz H."/>
        </authorList>
    </citation>
    <scope>NUCLEOTIDE SEQUENCE [LARGE SCALE GENOMIC DNA]</scope>
    <source>
        <strain evidence="3 4">DSM 21758</strain>
    </source>
</reference>
<dbReference type="PIRSF" id="PIRSF019083">
    <property type="entry name" value="UCP019083_VanZ"/>
    <property type="match status" value="1"/>
</dbReference>
<dbReference type="NCBIfam" id="NF037970">
    <property type="entry name" value="vanZ_1"/>
    <property type="match status" value="1"/>
</dbReference>
<keyword evidence="1" id="KW-1133">Transmembrane helix</keyword>
<feature type="domain" description="VanZ-like" evidence="2">
    <location>
        <begin position="12"/>
        <end position="141"/>
    </location>
</feature>
<dbReference type="EMBL" id="FQZB01000029">
    <property type="protein sequence ID" value="SHK80652.1"/>
    <property type="molecule type" value="Genomic_DNA"/>
</dbReference>
<organism evidence="3 4">
    <name type="scientific">Clostridium cavendishii DSM 21758</name>
    <dbReference type="NCBI Taxonomy" id="1121302"/>
    <lineage>
        <taxon>Bacteria</taxon>
        <taxon>Bacillati</taxon>
        <taxon>Bacillota</taxon>
        <taxon>Clostridia</taxon>
        <taxon>Eubacteriales</taxon>
        <taxon>Clostridiaceae</taxon>
        <taxon>Clostridium</taxon>
    </lineage>
</organism>
<accession>A0A1M6VGM7</accession>
<feature type="transmembrane region" description="Helical" evidence="1">
    <location>
        <begin position="124"/>
        <end position="144"/>
    </location>
</feature>
<dbReference type="OrthoDB" id="291892at2"/>
<protein>
    <submittedName>
        <fullName evidence="3">VanZ like family protein</fullName>
    </submittedName>
</protein>
<dbReference type="STRING" id="1121302.SAMN02745163_04495"/>
<gene>
    <name evidence="3" type="ORF">SAMN02745163_04495</name>
</gene>
<feature type="transmembrane region" description="Helical" evidence="1">
    <location>
        <begin position="83"/>
        <end position="104"/>
    </location>
</feature>
<dbReference type="AlphaFoldDB" id="A0A1M6VGM7"/>
<evidence type="ECO:0000259" key="2">
    <source>
        <dbReference type="Pfam" id="PF04892"/>
    </source>
</evidence>
<dbReference type="Pfam" id="PF04892">
    <property type="entry name" value="VanZ"/>
    <property type="match status" value="1"/>
</dbReference>
<name>A0A1M6VGM7_9CLOT</name>
<dbReference type="InterPro" id="IPR016747">
    <property type="entry name" value="Phosphotransbutyrylase"/>
</dbReference>
<keyword evidence="1" id="KW-0812">Transmembrane</keyword>
<keyword evidence="1" id="KW-0472">Membrane</keyword>
<proteinExistence type="predicted"/>
<evidence type="ECO:0000313" key="4">
    <source>
        <dbReference type="Proteomes" id="UP000184310"/>
    </source>
</evidence>
<dbReference type="Proteomes" id="UP000184310">
    <property type="component" value="Unassembled WGS sequence"/>
</dbReference>
<feature type="transmembrane region" description="Helical" evidence="1">
    <location>
        <begin position="9"/>
        <end position="27"/>
    </location>
</feature>
<evidence type="ECO:0000313" key="3">
    <source>
        <dbReference type="EMBL" id="SHK80652.1"/>
    </source>
</evidence>
<feature type="transmembrane region" description="Helical" evidence="1">
    <location>
        <begin position="39"/>
        <end position="63"/>
    </location>
</feature>
<dbReference type="RefSeq" id="WP_072993772.1">
    <property type="nucleotide sequence ID" value="NZ_FQZB01000029.1"/>
</dbReference>
<sequence>MNKKNINKIFSWILLIGWMTIIFIMSNEPAKISDEHSNLVLQIVKTLGIPIDSFFGEIAEFIVRKTAHFTEYMILFFLAYKLLRIYLDIKDTCVFGIIIVIGYACTDEIHQLFVPGRSGMIRDVLIDTSGGIFGLFIILLIKYIKKIKARIN</sequence>
<evidence type="ECO:0000256" key="1">
    <source>
        <dbReference type="SAM" id="Phobius"/>
    </source>
</evidence>
<keyword evidence="4" id="KW-1185">Reference proteome</keyword>